<dbReference type="GO" id="GO:0008061">
    <property type="term" value="F:chitin binding"/>
    <property type="evidence" value="ECO:0007669"/>
    <property type="project" value="InterPro"/>
</dbReference>
<dbReference type="EMBL" id="KN823037">
    <property type="protein sequence ID" value="KIO25715.1"/>
    <property type="molecule type" value="Genomic_DNA"/>
</dbReference>
<feature type="domain" description="Carbohydrate-binding module family 19" evidence="1">
    <location>
        <begin position="9"/>
        <end position="49"/>
    </location>
</feature>
<dbReference type="Pfam" id="PF03427">
    <property type="entry name" value="CBM_19"/>
    <property type="match status" value="1"/>
</dbReference>
<keyword evidence="3" id="KW-1185">Reference proteome</keyword>
<dbReference type="Proteomes" id="UP000054248">
    <property type="component" value="Unassembled WGS sequence"/>
</dbReference>
<organism evidence="2 3">
    <name type="scientific">Tulasnella calospora MUT 4182</name>
    <dbReference type="NCBI Taxonomy" id="1051891"/>
    <lineage>
        <taxon>Eukaryota</taxon>
        <taxon>Fungi</taxon>
        <taxon>Dikarya</taxon>
        <taxon>Basidiomycota</taxon>
        <taxon>Agaricomycotina</taxon>
        <taxon>Agaricomycetes</taxon>
        <taxon>Cantharellales</taxon>
        <taxon>Tulasnellaceae</taxon>
        <taxon>Tulasnella</taxon>
    </lineage>
</organism>
<evidence type="ECO:0000259" key="1">
    <source>
        <dbReference type="Pfam" id="PF03427"/>
    </source>
</evidence>
<protein>
    <recommendedName>
        <fullName evidence="1">Carbohydrate-binding module family 19 domain-containing protein</fullName>
    </recommendedName>
</protein>
<dbReference type="AlphaFoldDB" id="A0A0C3Q7S6"/>
<dbReference type="OrthoDB" id="2362516at2759"/>
<dbReference type="STRING" id="1051891.A0A0C3Q7S6"/>
<evidence type="ECO:0000313" key="2">
    <source>
        <dbReference type="EMBL" id="KIO25715.1"/>
    </source>
</evidence>
<feature type="non-terminal residue" evidence="2">
    <location>
        <position position="1"/>
    </location>
</feature>
<proteinExistence type="predicted"/>
<reference evidence="2 3" key="1">
    <citation type="submission" date="2014-04" db="EMBL/GenBank/DDBJ databases">
        <authorList>
            <consortium name="DOE Joint Genome Institute"/>
            <person name="Kuo A."/>
            <person name="Girlanda M."/>
            <person name="Perotto S."/>
            <person name="Kohler A."/>
            <person name="Nagy L.G."/>
            <person name="Floudas D."/>
            <person name="Copeland A."/>
            <person name="Barry K.W."/>
            <person name="Cichocki N."/>
            <person name="Veneault-Fourrey C."/>
            <person name="LaButti K."/>
            <person name="Lindquist E.A."/>
            <person name="Lipzen A."/>
            <person name="Lundell T."/>
            <person name="Morin E."/>
            <person name="Murat C."/>
            <person name="Sun H."/>
            <person name="Tunlid A."/>
            <person name="Henrissat B."/>
            <person name="Grigoriev I.V."/>
            <person name="Hibbett D.S."/>
            <person name="Martin F."/>
            <person name="Nordberg H.P."/>
            <person name="Cantor M.N."/>
            <person name="Hua S.X."/>
        </authorList>
    </citation>
    <scope>NUCLEOTIDE SEQUENCE [LARGE SCALE GENOMIC DNA]</scope>
    <source>
        <strain evidence="2 3">MUT 4182</strain>
    </source>
</reference>
<accession>A0A0C3Q7S6</accession>
<name>A0A0C3Q7S6_9AGAM</name>
<dbReference type="HOGENOM" id="CLU_167274_0_0_1"/>
<gene>
    <name evidence="2" type="ORF">M407DRAFT_75360</name>
</gene>
<dbReference type="InterPro" id="IPR005089">
    <property type="entry name" value="CBM19"/>
</dbReference>
<dbReference type="GO" id="GO:0006032">
    <property type="term" value="P:chitin catabolic process"/>
    <property type="evidence" value="ECO:0007669"/>
    <property type="project" value="InterPro"/>
</dbReference>
<sequence length="96" mass="10255">AIALNHKYQSIVAGTSCTNYDIGCIGDAFAQCVWGTWVATKCPVGTVCAALPNVGAPGTSIACTTPADRDMRIAITGATLKMKRHRRHDRIGSRRH</sequence>
<reference evidence="3" key="2">
    <citation type="submission" date="2015-01" db="EMBL/GenBank/DDBJ databases">
        <title>Evolutionary Origins and Diversification of the Mycorrhizal Mutualists.</title>
        <authorList>
            <consortium name="DOE Joint Genome Institute"/>
            <consortium name="Mycorrhizal Genomics Consortium"/>
            <person name="Kohler A."/>
            <person name="Kuo A."/>
            <person name="Nagy L.G."/>
            <person name="Floudas D."/>
            <person name="Copeland A."/>
            <person name="Barry K.W."/>
            <person name="Cichocki N."/>
            <person name="Veneault-Fourrey C."/>
            <person name="LaButti K."/>
            <person name="Lindquist E.A."/>
            <person name="Lipzen A."/>
            <person name="Lundell T."/>
            <person name="Morin E."/>
            <person name="Murat C."/>
            <person name="Riley R."/>
            <person name="Ohm R."/>
            <person name="Sun H."/>
            <person name="Tunlid A."/>
            <person name="Henrissat B."/>
            <person name="Grigoriev I.V."/>
            <person name="Hibbett D.S."/>
            <person name="Martin F."/>
        </authorList>
    </citation>
    <scope>NUCLEOTIDE SEQUENCE [LARGE SCALE GENOMIC DNA]</scope>
    <source>
        <strain evidence="3">MUT 4182</strain>
    </source>
</reference>
<evidence type="ECO:0000313" key="3">
    <source>
        <dbReference type="Proteomes" id="UP000054248"/>
    </source>
</evidence>